<dbReference type="PANTHER" id="PTHR42987">
    <property type="entry name" value="PEPTIDASE S49"/>
    <property type="match status" value="1"/>
</dbReference>
<dbReference type="InterPro" id="IPR029045">
    <property type="entry name" value="ClpP/crotonase-like_dom_sf"/>
</dbReference>
<name>A0AAQ1G7C4_9GAMM</name>
<evidence type="ECO:0000256" key="4">
    <source>
        <dbReference type="ARBA" id="ARBA00022825"/>
    </source>
</evidence>
<dbReference type="Pfam" id="PF01343">
    <property type="entry name" value="Peptidase_S49"/>
    <property type="match status" value="1"/>
</dbReference>
<dbReference type="EMBL" id="FNVE01000003">
    <property type="protein sequence ID" value="SEG13366.1"/>
    <property type="molecule type" value="Genomic_DNA"/>
</dbReference>
<evidence type="ECO:0000256" key="3">
    <source>
        <dbReference type="ARBA" id="ARBA00022801"/>
    </source>
</evidence>
<protein>
    <submittedName>
        <fullName evidence="7">Protease-4</fullName>
    </submittedName>
</protein>
<dbReference type="InterPro" id="IPR004635">
    <property type="entry name" value="Pept_S49_SppA"/>
</dbReference>
<keyword evidence="8" id="KW-1185">Reference proteome</keyword>
<evidence type="ECO:0000313" key="8">
    <source>
        <dbReference type="Proteomes" id="UP000243518"/>
    </source>
</evidence>
<feature type="transmembrane region" description="Helical" evidence="5">
    <location>
        <begin position="49"/>
        <end position="70"/>
    </location>
</feature>
<dbReference type="SUPFAM" id="SSF52096">
    <property type="entry name" value="ClpP/crotonase"/>
    <property type="match status" value="1"/>
</dbReference>
<organism evidence="7 8">
    <name type="scientific">Halopseudomonas aestusnigri</name>
    <dbReference type="NCBI Taxonomy" id="857252"/>
    <lineage>
        <taxon>Bacteria</taxon>
        <taxon>Pseudomonadati</taxon>
        <taxon>Pseudomonadota</taxon>
        <taxon>Gammaproteobacteria</taxon>
        <taxon>Pseudomonadales</taxon>
        <taxon>Pseudomonadaceae</taxon>
        <taxon>Halopseudomonas</taxon>
    </lineage>
</organism>
<sequence length="332" mass="36084">MDRDRWTEGEMVSAADSKGVVEDAKAWALLESTLNASLQEQRRSRRWGIFFKLLTFTYLFVALVLLSPLGQLGSSAAVGPHTAVIEVRGVIADQEEASADNLVGALREAFEDENTKGIVLRINSPGGSPVQSGYVYDEIKRLRALHPDVKVYAVITDIGASGAYYIASAADEIYADKASLVGSIGVTAAGFGFVGTMDKLGVERRTYTAGEHKAFLDPFQPEKPDERAFWQQVLNTTHEQFIRSVREGRGDRLKETPDMFSGLVWSGEQALELGLVDGLASTSAVARDVIGAEDLVDFTRQESPLQRFTRQLGASVGAELATRLGLQGPSLR</sequence>
<keyword evidence="5" id="KW-0472">Membrane</keyword>
<dbReference type="GO" id="GO:0008236">
    <property type="term" value="F:serine-type peptidase activity"/>
    <property type="evidence" value="ECO:0007669"/>
    <property type="project" value="UniProtKB-KW"/>
</dbReference>
<evidence type="ECO:0000256" key="5">
    <source>
        <dbReference type="SAM" id="Phobius"/>
    </source>
</evidence>
<dbReference type="PANTHER" id="PTHR42987:SF8">
    <property type="entry name" value="PROTEINASE"/>
    <property type="match status" value="1"/>
</dbReference>
<feature type="domain" description="Peptidase S49" evidence="6">
    <location>
        <begin position="148"/>
        <end position="285"/>
    </location>
</feature>
<dbReference type="Proteomes" id="UP000243518">
    <property type="component" value="Unassembled WGS sequence"/>
</dbReference>
<keyword evidence="5" id="KW-0812">Transmembrane</keyword>
<dbReference type="NCBIfam" id="TIGR00706">
    <property type="entry name" value="SppA_dom"/>
    <property type="match status" value="1"/>
</dbReference>
<dbReference type="GO" id="GO:0006508">
    <property type="term" value="P:proteolysis"/>
    <property type="evidence" value="ECO:0007669"/>
    <property type="project" value="UniProtKB-KW"/>
</dbReference>
<comment type="similarity">
    <text evidence="1">Belongs to the peptidase S49 family.</text>
</comment>
<keyword evidence="5" id="KW-1133">Transmembrane helix</keyword>
<dbReference type="InterPro" id="IPR002142">
    <property type="entry name" value="Peptidase_S49"/>
</dbReference>
<reference evidence="7 8" key="1">
    <citation type="submission" date="2016-10" db="EMBL/GenBank/DDBJ databases">
        <authorList>
            <person name="Varghese N."/>
            <person name="Submissions S."/>
        </authorList>
    </citation>
    <scope>NUCLEOTIDE SEQUENCE [LARGE SCALE GENOMIC DNA]</scope>
    <source>
        <strain evidence="7 8">CECT 8317</strain>
    </source>
</reference>
<evidence type="ECO:0000313" key="7">
    <source>
        <dbReference type="EMBL" id="SEG13366.1"/>
    </source>
</evidence>
<keyword evidence="3" id="KW-0378">Hydrolase</keyword>
<evidence type="ECO:0000259" key="6">
    <source>
        <dbReference type="Pfam" id="PF01343"/>
    </source>
</evidence>
<proteinExistence type="inferred from homology"/>
<evidence type="ECO:0000256" key="2">
    <source>
        <dbReference type="ARBA" id="ARBA00022670"/>
    </source>
</evidence>
<evidence type="ECO:0000256" key="1">
    <source>
        <dbReference type="ARBA" id="ARBA00008683"/>
    </source>
</evidence>
<gene>
    <name evidence="7" type="ORF">SAMN05216586_103307</name>
</gene>
<keyword evidence="4" id="KW-0720">Serine protease</keyword>
<dbReference type="InterPro" id="IPR047272">
    <property type="entry name" value="S49_SppA_C"/>
</dbReference>
<dbReference type="CDD" id="cd07023">
    <property type="entry name" value="S49_Sppa_N_C"/>
    <property type="match status" value="1"/>
</dbReference>
<dbReference type="Gene3D" id="6.20.330.10">
    <property type="match status" value="1"/>
</dbReference>
<comment type="caution">
    <text evidence="7">The sequence shown here is derived from an EMBL/GenBank/DDBJ whole genome shotgun (WGS) entry which is preliminary data.</text>
</comment>
<dbReference type="AlphaFoldDB" id="A0AAQ1G7C4"/>
<accession>A0AAQ1G7C4</accession>
<keyword evidence="2 7" id="KW-0645">Protease</keyword>
<dbReference type="Gene3D" id="3.90.226.10">
    <property type="entry name" value="2-enoyl-CoA Hydratase, Chain A, domain 1"/>
    <property type="match status" value="1"/>
</dbReference>